<organism evidence="1 2">
    <name type="scientific">Propionispora vibrioides</name>
    <dbReference type="NCBI Taxonomy" id="112903"/>
    <lineage>
        <taxon>Bacteria</taxon>
        <taxon>Bacillati</taxon>
        <taxon>Bacillota</taxon>
        <taxon>Negativicutes</taxon>
        <taxon>Selenomonadales</taxon>
        <taxon>Sporomusaceae</taxon>
        <taxon>Propionispora</taxon>
    </lineage>
</organism>
<dbReference type="Proteomes" id="UP000198847">
    <property type="component" value="Unassembled WGS sequence"/>
</dbReference>
<gene>
    <name evidence="1" type="ORF">SAMN04490178_103152</name>
</gene>
<dbReference type="EMBL" id="FODY01000003">
    <property type="protein sequence ID" value="SEO60946.1"/>
    <property type="molecule type" value="Genomic_DNA"/>
</dbReference>
<evidence type="ECO:0000313" key="2">
    <source>
        <dbReference type="Proteomes" id="UP000198847"/>
    </source>
</evidence>
<evidence type="ECO:0000313" key="1">
    <source>
        <dbReference type="EMBL" id="SEO60946.1"/>
    </source>
</evidence>
<name>A0A1H8R3P5_9FIRM</name>
<dbReference type="OrthoDB" id="1629734at2"/>
<accession>A0A1H8R3P5</accession>
<dbReference type="RefSeq" id="WP_091744123.1">
    <property type="nucleotide sequence ID" value="NZ_FODY01000003.1"/>
</dbReference>
<sequence length="67" mass="7847">MEQKTITHLLSRLTFLGYHRFEIKNIIKDAIGVEHVDGLNRTQVGKVIRHLKMYELLGSDYVQTYSK</sequence>
<keyword evidence="2" id="KW-1185">Reference proteome</keyword>
<proteinExistence type="predicted"/>
<dbReference type="AlphaFoldDB" id="A0A1H8R3P5"/>
<protein>
    <submittedName>
        <fullName evidence="1">Uncharacterized protein</fullName>
    </submittedName>
</protein>
<reference evidence="1 2" key="1">
    <citation type="submission" date="2016-10" db="EMBL/GenBank/DDBJ databases">
        <authorList>
            <person name="de Groot N.N."/>
        </authorList>
    </citation>
    <scope>NUCLEOTIDE SEQUENCE [LARGE SCALE GENOMIC DNA]</scope>
    <source>
        <strain evidence="1 2">DSM 13305</strain>
    </source>
</reference>